<protein>
    <submittedName>
        <fullName evidence="3">Uncharacterized protein</fullName>
    </submittedName>
</protein>
<keyword evidence="4" id="KW-1185">Reference proteome</keyword>
<dbReference type="AlphaFoldDB" id="A0A2P8Q6M4"/>
<feature type="region of interest" description="Disordered" evidence="1">
    <location>
        <begin position="1"/>
        <end position="20"/>
    </location>
</feature>
<feature type="transmembrane region" description="Helical" evidence="2">
    <location>
        <begin position="47"/>
        <end position="67"/>
    </location>
</feature>
<keyword evidence="2" id="KW-0472">Membrane</keyword>
<feature type="compositionally biased region" description="Basic and acidic residues" evidence="1">
    <location>
        <begin position="1"/>
        <end position="16"/>
    </location>
</feature>
<comment type="caution">
    <text evidence="3">The sequence shown here is derived from an EMBL/GenBank/DDBJ whole genome shotgun (WGS) entry which is preliminary data.</text>
</comment>
<name>A0A2P8Q6M4_9ACTN</name>
<evidence type="ECO:0000313" key="3">
    <source>
        <dbReference type="EMBL" id="PSM41897.1"/>
    </source>
</evidence>
<dbReference type="EMBL" id="PYBJ01000011">
    <property type="protein sequence ID" value="PSM41897.1"/>
    <property type="molecule type" value="Genomic_DNA"/>
</dbReference>
<feature type="transmembrane region" description="Helical" evidence="2">
    <location>
        <begin position="21"/>
        <end position="41"/>
    </location>
</feature>
<evidence type="ECO:0000313" key="4">
    <source>
        <dbReference type="Proteomes" id="UP000240429"/>
    </source>
</evidence>
<organism evidence="3 4">
    <name type="scientific">Streptomyces dioscori</name>
    <dbReference type="NCBI Taxonomy" id="2109333"/>
    <lineage>
        <taxon>Bacteria</taxon>
        <taxon>Bacillati</taxon>
        <taxon>Actinomycetota</taxon>
        <taxon>Actinomycetes</taxon>
        <taxon>Kitasatosporales</taxon>
        <taxon>Streptomycetaceae</taxon>
        <taxon>Streptomyces</taxon>
        <taxon>Streptomyces aurantiacus group</taxon>
    </lineage>
</organism>
<accession>A0A2P8Q6M4</accession>
<keyword evidence="2" id="KW-0812">Transmembrane</keyword>
<proteinExistence type="predicted"/>
<evidence type="ECO:0000256" key="2">
    <source>
        <dbReference type="SAM" id="Phobius"/>
    </source>
</evidence>
<keyword evidence="2" id="KW-1133">Transmembrane helix</keyword>
<gene>
    <name evidence="3" type="ORF">C6Y14_18745</name>
</gene>
<reference evidence="3 4" key="1">
    <citation type="submission" date="2018-03" db="EMBL/GenBank/DDBJ databases">
        <title>Streptomyces dioscori sp. nov., a novel endophytic actinobacterium isolated from bulbil of Dioscorea bulbifera L.</title>
        <authorList>
            <person name="Zhikuan W."/>
        </authorList>
    </citation>
    <scope>NUCLEOTIDE SEQUENCE [LARGE SCALE GENOMIC DNA]</scope>
    <source>
        <strain evidence="3 4">A217</strain>
    </source>
</reference>
<dbReference type="Proteomes" id="UP000240429">
    <property type="component" value="Unassembled WGS sequence"/>
</dbReference>
<evidence type="ECO:0000256" key="1">
    <source>
        <dbReference type="SAM" id="MobiDB-lite"/>
    </source>
</evidence>
<sequence>MDQQQERGREREQSEKSRRRSVGIAAFLAGLVAALAFFAFFPGLPHVIDWGAIVVSLLVGALARWACRRWTERGNKGSPRP</sequence>